<evidence type="ECO:0000256" key="4">
    <source>
        <dbReference type="ARBA" id="ARBA00022643"/>
    </source>
</evidence>
<keyword evidence="6" id="KW-0560">Oxidoreductase</keyword>
<evidence type="ECO:0000313" key="9">
    <source>
        <dbReference type="EMBL" id="CAB4541053.1"/>
    </source>
</evidence>
<feature type="domain" description="Nitroreductase" evidence="8">
    <location>
        <begin position="10"/>
        <end position="165"/>
    </location>
</feature>
<keyword evidence="5" id="KW-0521">NADP</keyword>
<evidence type="ECO:0000259" key="8">
    <source>
        <dbReference type="Pfam" id="PF00881"/>
    </source>
</evidence>
<dbReference type="Gene3D" id="3.40.109.10">
    <property type="entry name" value="NADH Oxidase"/>
    <property type="match status" value="1"/>
</dbReference>
<name>A0A6J6BRK2_9ZZZZ</name>
<dbReference type="Pfam" id="PF00881">
    <property type="entry name" value="Nitroreductase"/>
    <property type="match status" value="1"/>
</dbReference>
<gene>
    <name evidence="9" type="ORF">UFOPK1353_00926</name>
</gene>
<dbReference type="InterPro" id="IPR052530">
    <property type="entry name" value="NAD(P)H_nitroreductase"/>
</dbReference>
<reference evidence="9" key="1">
    <citation type="submission" date="2020-05" db="EMBL/GenBank/DDBJ databases">
        <authorList>
            <person name="Chiriac C."/>
            <person name="Salcher M."/>
            <person name="Ghai R."/>
            <person name="Kavagutti S V."/>
        </authorList>
    </citation>
    <scope>NUCLEOTIDE SEQUENCE</scope>
</reference>
<evidence type="ECO:0000256" key="7">
    <source>
        <dbReference type="ARBA" id="ARBA00023027"/>
    </source>
</evidence>
<dbReference type="AlphaFoldDB" id="A0A6J6BRK2"/>
<dbReference type="InterPro" id="IPR029479">
    <property type="entry name" value="Nitroreductase"/>
</dbReference>
<evidence type="ECO:0000256" key="6">
    <source>
        <dbReference type="ARBA" id="ARBA00023002"/>
    </source>
</evidence>
<dbReference type="PANTHER" id="PTHR43821:SF1">
    <property type="entry name" value="NAD(P)H NITROREDUCTASE YDJA-RELATED"/>
    <property type="match status" value="1"/>
</dbReference>
<dbReference type="CDD" id="cd02135">
    <property type="entry name" value="YdjA-like"/>
    <property type="match status" value="1"/>
</dbReference>
<keyword evidence="7" id="KW-0520">NAD</keyword>
<protein>
    <submittedName>
        <fullName evidence="9">Unannotated protein</fullName>
    </submittedName>
</protein>
<keyword evidence="4" id="KW-0288">FMN</keyword>
<dbReference type="GO" id="GO:0016491">
    <property type="term" value="F:oxidoreductase activity"/>
    <property type="evidence" value="ECO:0007669"/>
    <property type="project" value="UniProtKB-KW"/>
</dbReference>
<accession>A0A6J6BRK2</accession>
<evidence type="ECO:0000256" key="3">
    <source>
        <dbReference type="ARBA" id="ARBA00022630"/>
    </source>
</evidence>
<organism evidence="9">
    <name type="scientific">freshwater metagenome</name>
    <dbReference type="NCBI Taxonomy" id="449393"/>
    <lineage>
        <taxon>unclassified sequences</taxon>
        <taxon>metagenomes</taxon>
        <taxon>ecological metagenomes</taxon>
    </lineage>
</organism>
<evidence type="ECO:0000256" key="2">
    <source>
        <dbReference type="ARBA" id="ARBA00007118"/>
    </source>
</evidence>
<dbReference type="PANTHER" id="PTHR43821">
    <property type="entry name" value="NAD(P)H NITROREDUCTASE YDJA-RELATED"/>
    <property type="match status" value="1"/>
</dbReference>
<dbReference type="InterPro" id="IPR000415">
    <property type="entry name" value="Nitroreductase-like"/>
</dbReference>
<comment type="similarity">
    <text evidence="2">Belongs to the nitroreductase family.</text>
</comment>
<evidence type="ECO:0000256" key="5">
    <source>
        <dbReference type="ARBA" id="ARBA00022857"/>
    </source>
</evidence>
<dbReference type="SUPFAM" id="SSF55469">
    <property type="entry name" value="FMN-dependent nitroreductase-like"/>
    <property type="match status" value="1"/>
</dbReference>
<sequence>MKFEELRELVRERRTDMMVDKDRALDDGIVEKLCELAMWAPNHKLTFPWMFAAVTGDARERLSNCTANAMERDGDKPEKVAKARTKFQRAPVILIVGTESGDTQLRTEENRDAVSAGIQNILLGATSLGLASFWSSCPKGVNDDIVNFCDFKPGTHITAMIYLGYPQRQAPAIERPPAKLKTISK</sequence>
<dbReference type="InterPro" id="IPR026021">
    <property type="entry name" value="YdjA-like"/>
</dbReference>
<comment type="cofactor">
    <cofactor evidence="1">
        <name>FMN</name>
        <dbReference type="ChEBI" id="CHEBI:58210"/>
    </cofactor>
</comment>
<dbReference type="EMBL" id="CAEZSE010000163">
    <property type="protein sequence ID" value="CAB4541053.1"/>
    <property type="molecule type" value="Genomic_DNA"/>
</dbReference>
<evidence type="ECO:0000256" key="1">
    <source>
        <dbReference type="ARBA" id="ARBA00001917"/>
    </source>
</evidence>
<keyword evidence="3" id="KW-0285">Flavoprotein</keyword>
<proteinExistence type="inferred from homology"/>